<keyword evidence="7 8" id="KW-0472">Membrane</keyword>
<accession>A0ABY5R9I7</accession>
<evidence type="ECO:0000256" key="8">
    <source>
        <dbReference type="SAM" id="Phobius"/>
    </source>
</evidence>
<keyword evidence="4" id="KW-0653">Protein transport</keyword>
<evidence type="ECO:0000313" key="10">
    <source>
        <dbReference type="Proteomes" id="UP001059252"/>
    </source>
</evidence>
<keyword evidence="3 8" id="KW-0812">Transmembrane</keyword>
<name>A0ABY5R9I7_9MOLU</name>
<keyword evidence="10" id="KW-1185">Reference proteome</keyword>
<keyword evidence="6" id="KW-0811">Translocation</keyword>
<sequence>MTKKTKEKKYVLRNFILELKRVRWPSAKTSSSSFWKIIVFVLIFMGIFFVITLVASILWTSLGVGLE</sequence>
<keyword evidence="5 8" id="KW-1133">Transmembrane helix</keyword>
<keyword evidence="2" id="KW-0813">Transport</keyword>
<evidence type="ECO:0000313" key="9">
    <source>
        <dbReference type="EMBL" id="UVD81961.1"/>
    </source>
</evidence>
<evidence type="ECO:0000256" key="5">
    <source>
        <dbReference type="ARBA" id="ARBA00022989"/>
    </source>
</evidence>
<dbReference type="InterPro" id="IPR038379">
    <property type="entry name" value="SecE_sf"/>
</dbReference>
<evidence type="ECO:0000256" key="1">
    <source>
        <dbReference type="ARBA" id="ARBA00004370"/>
    </source>
</evidence>
<dbReference type="NCBIfam" id="TIGR00964">
    <property type="entry name" value="secE_bact"/>
    <property type="match status" value="1"/>
</dbReference>
<organism evidence="9 10">
    <name type="scientific">Mycoplasma iguanae</name>
    <dbReference type="NCBI Taxonomy" id="292461"/>
    <lineage>
        <taxon>Bacteria</taxon>
        <taxon>Bacillati</taxon>
        <taxon>Mycoplasmatota</taxon>
        <taxon>Mollicutes</taxon>
        <taxon>Mycoplasmataceae</taxon>
        <taxon>Mycoplasma</taxon>
    </lineage>
</organism>
<evidence type="ECO:0000256" key="4">
    <source>
        <dbReference type="ARBA" id="ARBA00022927"/>
    </source>
</evidence>
<dbReference type="Proteomes" id="UP001059252">
    <property type="component" value="Chromosome"/>
</dbReference>
<dbReference type="InterPro" id="IPR005807">
    <property type="entry name" value="SecE_bac"/>
</dbReference>
<evidence type="ECO:0000256" key="3">
    <source>
        <dbReference type="ARBA" id="ARBA00022692"/>
    </source>
</evidence>
<dbReference type="EMBL" id="CP102734">
    <property type="protein sequence ID" value="UVD81961.1"/>
    <property type="molecule type" value="Genomic_DNA"/>
</dbReference>
<proteinExistence type="predicted"/>
<reference evidence="9" key="1">
    <citation type="submission" date="2022-08" db="EMBL/GenBank/DDBJ databases">
        <title>Complete genome of Mycoplasma iguanae type strain 2327.</title>
        <authorList>
            <person name="Spergser J."/>
        </authorList>
    </citation>
    <scope>NUCLEOTIDE SEQUENCE</scope>
    <source>
        <strain evidence="9">2327</strain>
    </source>
</reference>
<dbReference type="RefSeq" id="WP_258211135.1">
    <property type="nucleotide sequence ID" value="NZ_CP102734.1"/>
</dbReference>
<comment type="subcellular location">
    <subcellularLocation>
        <location evidence="1">Membrane</location>
    </subcellularLocation>
</comment>
<gene>
    <name evidence="9" type="primary">secE</name>
    <name evidence="9" type="ORF">NV226_01485</name>
</gene>
<protein>
    <submittedName>
        <fullName evidence="9">Preprotein translocase subunit SecE</fullName>
    </submittedName>
</protein>
<dbReference type="Pfam" id="PF00584">
    <property type="entry name" value="SecE"/>
    <property type="match status" value="1"/>
</dbReference>
<evidence type="ECO:0000256" key="2">
    <source>
        <dbReference type="ARBA" id="ARBA00022448"/>
    </source>
</evidence>
<dbReference type="InterPro" id="IPR001901">
    <property type="entry name" value="Translocase_SecE/Sec61-g"/>
</dbReference>
<dbReference type="Gene3D" id="1.20.5.1030">
    <property type="entry name" value="Preprotein translocase secy subunit"/>
    <property type="match status" value="1"/>
</dbReference>
<evidence type="ECO:0000256" key="6">
    <source>
        <dbReference type="ARBA" id="ARBA00023010"/>
    </source>
</evidence>
<evidence type="ECO:0000256" key="7">
    <source>
        <dbReference type="ARBA" id="ARBA00023136"/>
    </source>
</evidence>
<feature type="transmembrane region" description="Helical" evidence="8">
    <location>
        <begin position="37"/>
        <end position="59"/>
    </location>
</feature>